<feature type="coiled-coil region" evidence="1">
    <location>
        <begin position="543"/>
        <end position="571"/>
    </location>
</feature>
<dbReference type="EMBL" id="SJPK01000018">
    <property type="protein sequence ID" value="TWT56053.1"/>
    <property type="molecule type" value="Genomic_DNA"/>
</dbReference>
<evidence type="ECO:0000256" key="2">
    <source>
        <dbReference type="SAM" id="MobiDB-lite"/>
    </source>
</evidence>
<keyword evidence="3" id="KW-1133">Transmembrane helix</keyword>
<keyword evidence="5" id="KW-1185">Reference proteome</keyword>
<evidence type="ECO:0000313" key="4">
    <source>
        <dbReference type="EMBL" id="TWT56053.1"/>
    </source>
</evidence>
<dbReference type="AlphaFoldDB" id="A0A5C5X1M7"/>
<feature type="region of interest" description="Disordered" evidence="2">
    <location>
        <begin position="645"/>
        <end position="750"/>
    </location>
</feature>
<proteinExistence type="predicted"/>
<keyword evidence="3" id="KW-0472">Membrane</keyword>
<reference evidence="4 5" key="1">
    <citation type="submission" date="2019-02" db="EMBL/GenBank/DDBJ databases">
        <title>Deep-cultivation of Planctomycetes and their phenomic and genomic characterization uncovers novel biology.</title>
        <authorList>
            <person name="Wiegand S."/>
            <person name="Jogler M."/>
            <person name="Boedeker C."/>
            <person name="Pinto D."/>
            <person name="Vollmers J."/>
            <person name="Rivas-Marin E."/>
            <person name="Kohn T."/>
            <person name="Peeters S.H."/>
            <person name="Heuer A."/>
            <person name="Rast P."/>
            <person name="Oberbeckmann S."/>
            <person name="Bunk B."/>
            <person name="Jeske O."/>
            <person name="Meyerdierks A."/>
            <person name="Storesund J.E."/>
            <person name="Kallscheuer N."/>
            <person name="Luecker S."/>
            <person name="Lage O.M."/>
            <person name="Pohl T."/>
            <person name="Merkel B.J."/>
            <person name="Hornburger P."/>
            <person name="Mueller R.-W."/>
            <person name="Bruemmer F."/>
            <person name="Labrenz M."/>
            <person name="Spormann A.M."/>
            <person name="Op Den Camp H."/>
            <person name="Overmann J."/>
            <person name="Amann R."/>
            <person name="Jetten M.S.M."/>
            <person name="Mascher T."/>
            <person name="Medema M.H."/>
            <person name="Devos D.P."/>
            <person name="Kaster A.-K."/>
            <person name="Ovreas L."/>
            <person name="Rohde M."/>
            <person name="Galperin M.Y."/>
            <person name="Jogler C."/>
        </authorList>
    </citation>
    <scope>NUCLEOTIDE SEQUENCE [LARGE SCALE GENOMIC DNA]</scope>
    <source>
        <strain evidence="4 5">CA85</strain>
    </source>
</reference>
<accession>A0A5C5X1M7</accession>
<comment type="caution">
    <text evidence="4">The sequence shown here is derived from an EMBL/GenBank/DDBJ whole genome shotgun (WGS) entry which is preliminary data.</text>
</comment>
<dbReference type="Proteomes" id="UP000318053">
    <property type="component" value="Unassembled WGS sequence"/>
</dbReference>
<feature type="region of interest" description="Disordered" evidence="2">
    <location>
        <begin position="1041"/>
        <end position="1063"/>
    </location>
</feature>
<feature type="transmembrane region" description="Helical" evidence="3">
    <location>
        <begin position="84"/>
        <end position="102"/>
    </location>
</feature>
<keyword evidence="3" id="KW-0812">Transmembrane</keyword>
<feature type="transmembrane region" description="Helical" evidence="3">
    <location>
        <begin position="51"/>
        <end position="72"/>
    </location>
</feature>
<evidence type="ECO:0000256" key="3">
    <source>
        <dbReference type="SAM" id="Phobius"/>
    </source>
</evidence>
<feature type="region of interest" description="Disordered" evidence="2">
    <location>
        <begin position="1"/>
        <end position="30"/>
    </location>
</feature>
<feature type="compositionally biased region" description="Gly residues" evidence="2">
    <location>
        <begin position="1042"/>
        <end position="1057"/>
    </location>
</feature>
<gene>
    <name evidence="4" type="ORF">CA85_46450</name>
</gene>
<organism evidence="4 5">
    <name type="scientific">Allorhodopirellula solitaria</name>
    <dbReference type="NCBI Taxonomy" id="2527987"/>
    <lineage>
        <taxon>Bacteria</taxon>
        <taxon>Pseudomonadati</taxon>
        <taxon>Planctomycetota</taxon>
        <taxon>Planctomycetia</taxon>
        <taxon>Pirellulales</taxon>
        <taxon>Pirellulaceae</taxon>
        <taxon>Allorhodopirellula</taxon>
    </lineage>
</organism>
<dbReference type="RefSeq" id="WP_246113060.1">
    <property type="nucleotide sequence ID" value="NZ_SJPK01000018.1"/>
</dbReference>
<evidence type="ECO:0000256" key="1">
    <source>
        <dbReference type="SAM" id="Coils"/>
    </source>
</evidence>
<feature type="compositionally biased region" description="Low complexity" evidence="2">
    <location>
        <begin position="645"/>
        <end position="668"/>
    </location>
</feature>
<sequence>MSDVTNSSVDPKPATSPPPSLSSPHHGSLRVPDSLQQQLLAYRSHVWRIKLVEAVAIAVFGIAAAFLVVYGWDRLADTPRAIRTGLLIAAVALMAIVPWFLYRWVWRNRGLEPLARLLSGELPAVGDQLLGVIELTHSDSEQARSPALCQAAMNQVAEDAAGRDLTQAAPRSRYRTWGVAAAVVVLAGITLAAIYPAASANAMSRLTMPWKDTPRYTFTRIEPLPNQLVLPHGEATTLPIALAAATRWQPSTATLQIGDQPITQAELKDGQYHFNLPPQITPDQLTLHVGDVTQSVTVEPTLRPELASVMAAVRLPEYLGQNDVRNVDSRGGSVTMVRGSQAVFTATINRDLDSGQINDQQRQVAGATLASDSVAIDDVSSLKFKWQDQLGLAGREPFELTVNAVDDEAPTLICDGLPRQAVVLDSETIKFTARANDDFGIRRIGLMWRGLDVGAVEHPASGEKPLAAGDFETPEVEALGTFCATTLGIEPQPIEVFVWAEDFLPGRKRIYSPPHVLYVLTPDQHAIWMTEQLSKWHRQALDVRDRERQLYEKNKELRELSSEELDTAENRRAIERQASAETSNGRRLDRLGKLGDDLVLAASRNPEIGVGHLERWAEMLQVLNDLSQNRMPSVADLLNNAAEQPSQVAAAPAQAKPNSVSGPKAGQNRAGGGGKGSKPFEGKTPPLRNAPSLVDMESSANSPDEGGGEPGPAKKPSSPSLRLPVTTVMGKSQPNKDEPPQNQQDSMDKAVEEQADVLAEFDRLADELNAVLANLEGSTLVKRLKAESRQQNVVAGRLTEQLQPAFGVSRPKIDVPVREELDKLTETEATSATNVSYIMDDLAAYFQRRRFMRFKATLDEMKQADVIGGLRELSSEITKKQGLSVAQAEYWSDAMDRWAENLVDPACSGSCPGGKSPESLPPSIVLEVLQILEAEVNLREETRVAEQAKPAMEEKDRAESVDTLATTQAEVDERVVKVIARIEELPDAHKHFGKELNMLAAVDRVMAEAAGILQDGDTGAMAIAAETEAIELLLRSKRINPKGGGGGGSSPGGGGSGNTTDSALALVGKGRNVKEVRENRDVGQTTGESGAVLPEEFRRGLDLYFNRIGGS</sequence>
<feature type="transmembrane region" description="Helical" evidence="3">
    <location>
        <begin position="177"/>
        <end position="198"/>
    </location>
</feature>
<keyword evidence="1" id="KW-0175">Coiled coil</keyword>
<name>A0A5C5X1M7_9BACT</name>
<evidence type="ECO:0000313" key="5">
    <source>
        <dbReference type="Proteomes" id="UP000318053"/>
    </source>
</evidence>
<protein>
    <submittedName>
        <fullName evidence="4">Uncharacterized protein</fullName>
    </submittedName>
</protein>